<dbReference type="Gramene" id="Pp3c5_8160V3.3">
    <property type="protein sequence ID" value="Pp3c5_8160V3.3"/>
    <property type="gene ID" value="Pp3c5_8160"/>
</dbReference>
<dbReference type="KEGG" id="ppp:112282545"/>
<keyword evidence="2" id="KW-0808">Transferase</keyword>
<reference evidence="9 11" key="2">
    <citation type="journal article" date="2018" name="Plant J.">
        <title>The Physcomitrella patens chromosome-scale assembly reveals moss genome structure and evolution.</title>
        <authorList>
            <person name="Lang D."/>
            <person name="Ullrich K.K."/>
            <person name="Murat F."/>
            <person name="Fuchs J."/>
            <person name="Jenkins J."/>
            <person name="Haas F.B."/>
            <person name="Piednoel M."/>
            <person name="Gundlach H."/>
            <person name="Van Bel M."/>
            <person name="Meyberg R."/>
            <person name="Vives C."/>
            <person name="Morata J."/>
            <person name="Symeonidi A."/>
            <person name="Hiss M."/>
            <person name="Muchero W."/>
            <person name="Kamisugi Y."/>
            <person name="Saleh O."/>
            <person name="Blanc G."/>
            <person name="Decker E.L."/>
            <person name="van Gessel N."/>
            <person name="Grimwood J."/>
            <person name="Hayes R.D."/>
            <person name="Graham S.W."/>
            <person name="Gunter L.E."/>
            <person name="McDaniel S.F."/>
            <person name="Hoernstein S.N.W."/>
            <person name="Larsson A."/>
            <person name="Li F.W."/>
            <person name="Perroud P.F."/>
            <person name="Phillips J."/>
            <person name="Ranjan P."/>
            <person name="Rokshar D.S."/>
            <person name="Rothfels C.J."/>
            <person name="Schneider L."/>
            <person name="Shu S."/>
            <person name="Stevenson D.W."/>
            <person name="Thummler F."/>
            <person name="Tillich M."/>
            <person name="Villarreal Aguilar J.C."/>
            <person name="Widiez T."/>
            <person name="Wong G.K."/>
            <person name="Wymore A."/>
            <person name="Zhang Y."/>
            <person name="Zimmer A.D."/>
            <person name="Quatrano R.S."/>
            <person name="Mayer K.F.X."/>
            <person name="Goodstein D."/>
            <person name="Casacuberta J.M."/>
            <person name="Vandepoele K."/>
            <person name="Reski R."/>
            <person name="Cuming A.C."/>
            <person name="Tuskan G.A."/>
            <person name="Maumus F."/>
            <person name="Salse J."/>
            <person name="Schmutz J."/>
            <person name="Rensing S.A."/>
        </authorList>
    </citation>
    <scope>NUCLEOTIDE SEQUENCE [LARGE SCALE GENOMIC DNA]</scope>
    <source>
        <strain evidence="10 11">cv. Gransden 2004</strain>
    </source>
</reference>
<dbReference type="RefSeq" id="XP_024376016.1">
    <property type="nucleotide sequence ID" value="XM_024520248.2"/>
</dbReference>
<evidence type="ECO:0000256" key="5">
    <source>
        <dbReference type="ARBA" id="ARBA00022840"/>
    </source>
</evidence>
<dbReference type="Pfam" id="PF07714">
    <property type="entry name" value="PK_Tyr_Ser-Thr"/>
    <property type="match status" value="1"/>
</dbReference>
<feature type="compositionally biased region" description="Polar residues" evidence="7">
    <location>
        <begin position="519"/>
        <end position="541"/>
    </location>
</feature>
<dbReference type="Proteomes" id="UP000006727">
    <property type="component" value="Chromosome 5"/>
</dbReference>
<keyword evidence="5 6" id="KW-0067">ATP-binding</keyword>
<dbReference type="Gramene" id="Pp3c5_8160V3.2">
    <property type="protein sequence ID" value="Pp3c5_8160V3.2"/>
    <property type="gene ID" value="Pp3c5_8160"/>
</dbReference>
<dbReference type="EnsemblPlants" id="Pp3c5_8160V3.1">
    <property type="protein sequence ID" value="Pp3c5_8160V3.1"/>
    <property type="gene ID" value="Pp3c5_8160"/>
</dbReference>
<dbReference type="RefSeq" id="XP_024376020.1">
    <property type="nucleotide sequence ID" value="XM_024520252.2"/>
</dbReference>
<dbReference type="STRING" id="3218.A0A2K1KIW6"/>
<dbReference type="InterPro" id="IPR017441">
    <property type="entry name" value="Protein_kinase_ATP_BS"/>
</dbReference>
<dbReference type="Gene3D" id="1.10.510.10">
    <property type="entry name" value="Transferase(Phosphotransferase) domain 1"/>
    <property type="match status" value="1"/>
</dbReference>
<name>A0A2K1KIW6_PHYPA</name>
<dbReference type="GO" id="GO:0007165">
    <property type="term" value="P:signal transduction"/>
    <property type="evidence" value="ECO:0000318"/>
    <property type="project" value="GO_Central"/>
</dbReference>
<dbReference type="GO" id="GO:0004672">
    <property type="term" value="F:protein kinase activity"/>
    <property type="evidence" value="ECO:0000318"/>
    <property type="project" value="GO_Central"/>
</dbReference>
<dbReference type="InterPro" id="IPR008271">
    <property type="entry name" value="Ser/Thr_kinase_AS"/>
</dbReference>
<dbReference type="SMART" id="SM00220">
    <property type="entry name" value="S_TKc"/>
    <property type="match status" value="1"/>
</dbReference>
<dbReference type="GO" id="GO:0005886">
    <property type="term" value="C:plasma membrane"/>
    <property type="evidence" value="ECO:0000318"/>
    <property type="project" value="GO_Central"/>
</dbReference>
<evidence type="ECO:0000256" key="2">
    <source>
        <dbReference type="ARBA" id="ARBA00022679"/>
    </source>
</evidence>
<organism evidence="9">
    <name type="scientific">Physcomitrium patens</name>
    <name type="common">Spreading-leaved earth moss</name>
    <name type="synonym">Physcomitrella patens</name>
    <dbReference type="NCBI Taxonomy" id="3218"/>
    <lineage>
        <taxon>Eukaryota</taxon>
        <taxon>Viridiplantae</taxon>
        <taxon>Streptophyta</taxon>
        <taxon>Embryophyta</taxon>
        <taxon>Bryophyta</taxon>
        <taxon>Bryophytina</taxon>
        <taxon>Bryopsida</taxon>
        <taxon>Funariidae</taxon>
        <taxon>Funariales</taxon>
        <taxon>Funariaceae</taxon>
        <taxon>Physcomitrium</taxon>
    </lineage>
</organism>
<reference evidence="10" key="3">
    <citation type="submission" date="2020-12" db="UniProtKB">
        <authorList>
            <consortium name="EnsemblPlants"/>
        </authorList>
    </citation>
    <scope>IDENTIFICATION</scope>
</reference>
<keyword evidence="4" id="KW-0418">Kinase</keyword>
<dbReference type="Gramene" id="Pp3c5_8160V3.4">
    <property type="protein sequence ID" value="Pp3c5_8160V3.4"/>
    <property type="gene ID" value="Pp3c5_8160"/>
</dbReference>
<proteinExistence type="predicted"/>
<feature type="domain" description="Protein kinase" evidence="8">
    <location>
        <begin position="68"/>
        <end position="344"/>
    </location>
</feature>
<evidence type="ECO:0000256" key="3">
    <source>
        <dbReference type="ARBA" id="ARBA00022741"/>
    </source>
</evidence>
<dbReference type="OrthoDB" id="4062651at2759"/>
<dbReference type="AlphaFoldDB" id="A0A2K1KIW6"/>
<keyword evidence="1" id="KW-0723">Serine/threonine-protein kinase</keyword>
<feature type="binding site" evidence="6">
    <location>
        <position position="96"/>
    </location>
    <ligand>
        <name>ATP</name>
        <dbReference type="ChEBI" id="CHEBI:30616"/>
    </ligand>
</feature>
<sequence>MAADYVGNGMSHFSAMGYLSCRTEAATGTCESVHLKLKKQLTNKASKPRNITPRVFSFSELSEATLDFAEDRLLGKGSHGLVYKGVLKDGKEVAVKRATHARQLLQDETSFDNELEILSKIWSDRFVNLLGYTREEDEKLLVVEFMSNGTLHDNLHDNFEPALNWVMRIEFALQIARGIFTLHSASPPIIHRDIKSSNVLIDESWKARLGDFGLALRGNIEDMLKTSTPPAGTMGYLDPEYETPSDLSTKTDVFSFGILLLEMISGRNAIDLAYEPPCIHEWALPLIKQGKIDELLDKKLNAPGNMKPLKQLINVAVKCVRSSRTRRPSMSDVVEDLKGIQKKVSGTTMDGMARMVRRSVHAQRPWPAASARRITKVSSHPNHKRLLSQVSRLAEREARVANSQQEVGLEQTPAYDPPTQVEGCSTMVCADEAVMNNILVRDVTTQTRANDGDSNCVADGITPESRTSARLSTPYISDGSEVESETTFEDFKSANASFRSSSASASVDLDEEMCEDDGSSSASWLKMNSTKGRSRVSTSKKPTAPLSPCISPGVSHELGLSVPCDPCSSIAGVEGLEDFAIGEVIGGPLCEISQVQDLITSQYDLVEHPVSRSSSRGGSGSVRSNYQPKLLELQTAQLKAMNEEFRTRSRVGASHQLDRYVRRTSSARELEVFSLPNEDTGVASRRTAYVAIKTLATTCLGAAVRPCVRLKEEDDHLTSSSYIVGT</sequence>
<evidence type="ECO:0000256" key="7">
    <source>
        <dbReference type="SAM" id="MobiDB-lite"/>
    </source>
</evidence>
<protein>
    <recommendedName>
        <fullName evidence="8">Protein kinase domain-containing protein</fullName>
    </recommendedName>
</protein>
<dbReference type="PROSITE" id="PS00107">
    <property type="entry name" value="PROTEIN_KINASE_ATP"/>
    <property type="match status" value="1"/>
</dbReference>
<dbReference type="SUPFAM" id="SSF56112">
    <property type="entry name" value="Protein kinase-like (PK-like)"/>
    <property type="match status" value="1"/>
</dbReference>
<dbReference type="EnsemblPlants" id="Pp3c5_8160V3.2">
    <property type="protein sequence ID" value="Pp3c5_8160V3.2"/>
    <property type="gene ID" value="Pp3c5_8160"/>
</dbReference>
<dbReference type="EnsemblPlants" id="Pp3c5_8160V3.4">
    <property type="protein sequence ID" value="Pp3c5_8160V3.4"/>
    <property type="gene ID" value="Pp3c5_8160"/>
</dbReference>
<evidence type="ECO:0000313" key="11">
    <source>
        <dbReference type="Proteomes" id="UP000006727"/>
    </source>
</evidence>
<dbReference type="Gramene" id="Pp3c5_8160V3.1">
    <property type="protein sequence ID" value="Pp3c5_8160V3.1"/>
    <property type="gene ID" value="Pp3c5_8160"/>
</dbReference>
<dbReference type="PANTHER" id="PTHR46146">
    <property type="entry name" value="SERINE/THREONINE-PROTEIN KINASE-LIKE PROTEIN CCR4"/>
    <property type="match status" value="1"/>
</dbReference>
<accession>A0A2K1KIW6</accession>
<dbReference type="Gene3D" id="3.30.200.20">
    <property type="entry name" value="Phosphorylase Kinase, domain 1"/>
    <property type="match status" value="1"/>
</dbReference>
<evidence type="ECO:0000313" key="9">
    <source>
        <dbReference type="EMBL" id="PNR53720.1"/>
    </source>
</evidence>
<gene>
    <name evidence="10" type="primary">LOC112282545</name>
    <name evidence="9" type="ORF">PHYPA_007395</name>
</gene>
<dbReference type="GO" id="GO:0004674">
    <property type="term" value="F:protein serine/threonine kinase activity"/>
    <property type="evidence" value="ECO:0007669"/>
    <property type="project" value="UniProtKB-KW"/>
</dbReference>
<dbReference type="EMBL" id="ABEU02000005">
    <property type="protein sequence ID" value="PNR53720.1"/>
    <property type="molecule type" value="Genomic_DNA"/>
</dbReference>
<dbReference type="RefSeq" id="XP_024376017.1">
    <property type="nucleotide sequence ID" value="XM_024520249.2"/>
</dbReference>
<dbReference type="InterPro" id="IPR001245">
    <property type="entry name" value="Ser-Thr/Tyr_kinase_cat_dom"/>
</dbReference>
<reference evidence="9 11" key="1">
    <citation type="journal article" date="2008" name="Science">
        <title>The Physcomitrella genome reveals evolutionary insights into the conquest of land by plants.</title>
        <authorList>
            <person name="Rensing S."/>
            <person name="Lang D."/>
            <person name="Zimmer A."/>
            <person name="Terry A."/>
            <person name="Salamov A."/>
            <person name="Shapiro H."/>
            <person name="Nishiyama T."/>
            <person name="Perroud P.-F."/>
            <person name="Lindquist E."/>
            <person name="Kamisugi Y."/>
            <person name="Tanahashi T."/>
            <person name="Sakakibara K."/>
            <person name="Fujita T."/>
            <person name="Oishi K."/>
            <person name="Shin-I T."/>
            <person name="Kuroki Y."/>
            <person name="Toyoda A."/>
            <person name="Suzuki Y."/>
            <person name="Hashimoto A."/>
            <person name="Yamaguchi K."/>
            <person name="Sugano A."/>
            <person name="Kohara Y."/>
            <person name="Fujiyama A."/>
            <person name="Anterola A."/>
            <person name="Aoki S."/>
            <person name="Ashton N."/>
            <person name="Barbazuk W.B."/>
            <person name="Barker E."/>
            <person name="Bennetzen J."/>
            <person name="Bezanilla M."/>
            <person name="Blankenship R."/>
            <person name="Cho S.H."/>
            <person name="Dutcher S."/>
            <person name="Estelle M."/>
            <person name="Fawcett J.A."/>
            <person name="Gundlach H."/>
            <person name="Hanada K."/>
            <person name="Heyl A."/>
            <person name="Hicks K.A."/>
            <person name="Hugh J."/>
            <person name="Lohr M."/>
            <person name="Mayer K."/>
            <person name="Melkozernov A."/>
            <person name="Murata T."/>
            <person name="Nelson D."/>
            <person name="Pils B."/>
            <person name="Prigge M."/>
            <person name="Reiss B."/>
            <person name="Renner T."/>
            <person name="Rombauts S."/>
            <person name="Rushton P."/>
            <person name="Sanderfoot A."/>
            <person name="Schween G."/>
            <person name="Shiu S.-H."/>
            <person name="Stueber K."/>
            <person name="Theodoulou F.L."/>
            <person name="Tu H."/>
            <person name="Van de Peer Y."/>
            <person name="Verrier P.J."/>
            <person name="Waters E."/>
            <person name="Wood A."/>
            <person name="Yang L."/>
            <person name="Cove D."/>
            <person name="Cuming A."/>
            <person name="Hasebe M."/>
            <person name="Lucas S."/>
            <person name="Mishler D.B."/>
            <person name="Reski R."/>
            <person name="Grigoriev I."/>
            <person name="Quatrano R.S."/>
            <person name="Boore J.L."/>
        </authorList>
    </citation>
    <scope>NUCLEOTIDE SEQUENCE [LARGE SCALE GENOMIC DNA]</scope>
    <source>
        <strain evidence="10 11">cv. Gransden 2004</strain>
    </source>
</reference>
<keyword evidence="3 6" id="KW-0547">Nucleotide-binding</keyword>
<feature type="region of interest" description="Disordered" evidence="7">
    <location>
        <begin position="505"/>
        <end position="548"/>
    </location>
</feature>
<dbReference type="EnsemblPlants" id="Pp3c5_8160V3.3">
    <property type="protein sequence ID" value="Pp3c5_8160V3.3"/>
    <property type="gene ID" value="Pp3c5_8160"/>
</dbReference>
<evidence type="ECO:0000313" key="10">
    <source>
        <dbReference type="EnsemblPlants" id="Pp3c5_8160V3.1"/>
    </source>
</evidence>
<dbReference type="GeneID" id="112282545"/>
<keyword evidence="11" id="KW-1185">Reference proteome</keyword>
<evidence type="ECO:0000256" key="4">
    <source>
        <dbReference type="ARBA" id="ARBA00022777"/>
    </source>
</evidence>
<dbReference type="InterPro" id="IPR000719">
    <property type="entry name" value="Prot_kinase_dom"/>
</dbReference>
<evidence type="ECO:0000259" key="8">
    <source>
        <dbReference type="PROSITE" id="PS50011"/>
    </source>
</evidence>
<evidence type="ECO:0000256" key="6">
    <source>
        <dbReference type="PROSITE-ProRule" id="PRU10141"/>
    </source>
</evidence>
<dbReference type="RefSeq" id="XP_024376019.1">
    <property type="nucleotide sequence ID" value="XM_024520251.2"/>
</dbReference>
<feature type="compositionally biased region" description="Acidic residues" evidence="7">
    <location>
        <begin position="508"/>
        <end position="518"/>
    </location>
</feature>
<dbReference type="PROSITE" id="PS50011">
    <property type="entry name" value="PROTEIN_KINASE_DOM"/>
    <property type="match status" value="1"/>
</dbReference>
<dbReference type="PaxDb" id="3218-PP1S64_17V6.1"/>
<dbReference type="PANTHER" id="PTHR46146:SF23">
    <property type="entry name" value="PROTEIN KINASE DOMAIN-CONTAINING PROTEIN"/>
    <property type="match status" value="1"/>
</dbReference>
<dbReference type="GO" id="GO:0005524">
    <property type="term" value="F:ATP binding"/>
    <property type="evidence" value="ECO:0007669"/>
    <property type="project" value="UniProtKB-UniRule"/>
</dbReference>
<dbReference type="RefSeq" id="XP_024376015.1">
    <property type="nucleotide sequence ID" value="XM_024520247.2"/>
</dbReference>
<dbReference type="PROSITE" id="PS00108">
    <property type="entry name" value="PROTEIN_KINASE_ST"/>
    <property type="match status" value="1"/>
</dbReference>
<evidence type="ECO:0000256" key="1">
    <source>
        <dbReference type="ARBA" id="ARBA00022527"/>
    </source>
</evidence>
<dbReference type="RefSeq" id="XP_024376018.1">
    <property type="nucleotide sequence ID" value="XM_024520250.2"/>
</dbReference>
<dbReference type="InterPro" id="IPR011009">
    <property type="entry name" value="Kinase-like_dom_sf"/>
</dbReference>